<dbReference type="AlphaFoldDB" id="A0A815UAD7"/>
<evidence type="ECO:0000256" key="1">
    <source>
        <dbReference type="ARBA" id="ARBA00004123"/>
    </source>
</evidence>
<feature type="region of interest" description="Disordered" evidence="5">
    <location>
        <begin position="260"/>
        <end position="308"/>
    </location>
</feature>
<proteinExistence type="predicted"/>
<reference evidence="8" key="1">
    <citation type="submission" date="2021-02" db="EMBL/GenBank/DDBJ databases">
        <authorList>
            <person name="Nowell W R."/>
        </authorList>
    </citation>
    <scope>NUCLEOTIDE SEQUENCE</scope>
</reference>
<evidence type="ECO:0000256" key="5">
    <source>
        <dbReference type="SAM" id="MobiDB-lite"/>
    </source>
</evidence>
<dbReference type="Proteomes" id="UP000663870">
    <property type="component" value="Unassembled WGS sequence"/>
</dbReference>
<comment type="subcellular location">
    <subcellularLocation>
        <location evidence="1">Nucleus</location>
    </subcellularLocation>
</comment>
<evidence type="ECO:0000256" key="3">
    <source>
        <dbReference type="ARBA" id="ARBA00022853"/>
    </source>
</evidence>
<dbReference type="PROSITE" id="PS52014">
    <property type="entry name" value="SAMD1_WH"/>
    <property type="match status" value="1"/>
</dbReference>
<dbReference type="InterPro" id="IPR048589">
    <property type="entry name" value="SAMD1-like_WH"/>
</dbReference>
<evidence type="ECO:0000313" key="7">
    <source>
        <dbReference type="EMBL" id="CAF0743781.1"/>
    </source>
</evidence>
<comment type="caution">
    <text evidence="8">The sequence shown here is derived from an EMBL/GenBank/DDBJ whole genome shotgun (WGS) entry which is preliminary data.</text>
</comment>
<accession>A0A815UAD7</accession>
<keyword evidence="2" id="KW-0597">Phosphoprotein</keyword>
<keyword evidence="4" id="KW-0539">Nucleus</keyword>
<dbReference type="GO" id="GO:0006325">
    <property type="term" value="P:chromatin organization"/>
    <property type="evidence" value="ECO:0007669"/>
    <property type="project" value="UniProtKB-KW"/>
</dbReference>
<dbReference type="InterPro" id="IPR013761">
    <property type="entry name" value="SAM/pointed_sf"/>
</dbReference>
<feature type="region of interest" description="Disordered" evidence="5">
    <location>
        <begin position="1"/>
        <end position="59"/>
    </location>
</feature>
<dbReference type="Proteomes" id="UP000663854">
    <property type="component" value="Unassembled WGS sequence"/>
</dbReference>
<name>A0A815UAD7_9BILA</name>
<keyword evidence="9" id="KW-1185">Reference proteome</keyword>
<evidence type="ECO:0000259" key="6">
    <source>
        <dbReference type="PROSITE" id="PS52014"/>
    </source>
</evidence>
<evidence type="ECO:0000313" key="8">
    <source>
        <dbReference type="EMBL" id="CAF1516831.1"/>
    </source>
</evidence>
<feature type="compositionally biased region" description="Polar residues" evidence="5">
    <location>
        <begin position="263"/>
        <end position="273"/>
    </location>
</feature>
<protein>
    <recommendedName>
        <fullName evidence="6">SAMD1-like winged helix (WH) domain-containing protein</fullName>
    </recommendedName>
</protein>
<organism evidence="8 9">
    <name type="scientific">Rotaria sordida</name>
    <dbReference type="NCBI Taxonomy" id="392033"/>
    <lineage>
        <taxon>Eukaryota</taxon>
        <taxon>Metazoa</taxon>
        <taxon>Spiralia</taxon>
        <taxon>Gnathifera</taxon>
        <taxon>Rotifera</taxon>
        <taxon>Eurotatoria</taxon>
        <taxon>Bdelloidea</taxon>
        <taxon>Philodinida</taxon>
        <taxon>Philodinidae</taxon>
        <taxon>Rotaria</taxon>
    </lineage>
</organism>
<evidence type="ECO:0000313" key="9">
    <source>
        <dbReference type="Proteomes" id="UP000663870"/>
    </source>
</evidence>
<evidence type="ECO:0000256" key="2">
    <source>
        <dbReference type="ARBA" id="ARBA00022553"/>
    </source>
</evidence>
<dbReference type="EMBL" id="CAJNOH010000009">
    <property type="protein sequence ID" value="CAF0743781.1"/>
    <property type="molecule type" value="Genomic_DNA"/>
</dbReference>
<feature type="domain" description="SAMD1-like winged helix (WH)" evidence="6">
    <location>
        <begin position="71"/>
        <end position="152"/>
    </location>
</feature>
<dbReference type="Gene3D" id="1.10.150.50">
    <property type="entry name" value="Transcription Factor, Ets-1"/>
    <property type="match status" value="1"/>
</dbReference>
<dbReference type="GO" id="GO:0005634">
    <property type="term" value="C:nucleus"/>
    <property type="evidence" value="ECO:0007669"/>
    <property type="project" value="UniProtKB-SubCell"/>
</dbReference>
<gene>
    <name evidence="8" type="ORF">JXQ802_LOCUS41330</name>
    <name evidence="7" type="ORF">PYM288_LOCUS1708</name>
</gene>
<dbReference type="GO" id="GO:0003677">
    <property type="term" value="F:DNA binding"/>
    <property type="evidence" value="ECO:0007669"/>
    <property type="project" value="InterPro"/>
</dbReference>
<sequence length="426" mass="47826">MNTTPLIPPRVQSPSFIRKRNLPTPPPSVADVNDSSSCSSSSSVSSAYSTTTTTSSTTLSDNNNTVASCDLLNIITDARFRPVFQAIDEIKRRKCRPDLERILKYVGKRYTGNNISYQRDEILVILDDLLKFGLITKVFHKGGFTIRIKNEKYAKLIEKMNICYSQKTPTATPMSPHEAMAAAAAAGTINLNDQQWPIAKQYLLNSNEMNNNDHHHHHHHHTRETPSPEFAVFKMESSSSSSPIYSSIDQNNNSGKFPMIKENTPTNGSIVIPSTSTSSTTKLNNKRNRSQSISPNESKKPCLTKTSNSILSSSPTILPIVNNSDEHLFRKPLITNNNLPPITIEQLLGLRGDIPDVHNWSTNELNEFFHQQGYEYASILLNKHHINGNKLYGLKREQVFRMSTLKIGKALKLWNVIEQIQQKLLS</sequence>
<dbReference type="EMBL" id="CAJNOL010002619">
    <property type="protein sequence ID" value="CAF1516831.1"/>
    <property type="molecule type" value="Genomic_DNA"/>
</dbReference>
<keyword evidence="3" id="KW-0156">Chromatin regulator</keyword>
<evidence type="ECO:0000256" key="4">
    <source>
        <dbReference type="ARBA" id="ARBA00023242"/>
    </source>
</evidence>
<dbReference type="SUPFAM" id="SSF47769">
    <property type="entry name" value="SAM/Pointed domain"/>
    <property type="match status" value="1"/>
</dbReference>
<dbReference type="Pfam" id="PF21524">
    <property type="entry name" value="SAMD1_WH"/>
    <property type="match status" value="1"/>
</dbReference>
<feature type="compositionally biased region" description="Low complexity" evidence="5">
    <location>
        <begin position="35"/>
        <end position="59"/>
    </location>
</feature>